<accession>A0A9Q8LDG6</accession>
<dbReference type="KEGG" id="ffu:CLAFUR5_08121"/>
<reference evidence="2" key="1">
    <citation type="submission" date="2021-12" db="EMBL/GenBank/DDBJ databases">
        <authorList>
            <person name="Zaccaron A."/>
            <person name="Stergiopoulos I."/>
        </authorList>
    </citation>
    <scope>NUCLEOTIDE SEQUENCE</scope>
    <source>
        <strain evidence="2">Race5_Kim</strain>
    </source>
</reference>
<dbReference type="EMBL" id="CP090165">
    <property type="protein sequence ID" value="UJO15531.1"/>
    <property type="molecule type" value="Genomic_DNA"/>
</dbReference>
<proteinExistence type="predicted"/>
<evidence type="ECO:0000256" key="1">
    <source>
        <dbReference type="SAM" id="MobiDB-lite"/>
    </source>
</evidence>
<dbReference type="RefSeq" id="XP_047759897.1">
    <property type="nucleotide sequence ID" value="XM_047907269.1"/>
</dbReference>
<dbReference type="AlphaFoldDB" id="A0A9Q8LDG6"/>
<dbReference type="GeneID" id="71987999"/>
<organism evidence="2 3">
    <name type="scientific">Passalora fulva</name>
    <name type="common">Tomato leaf mold</name>
    <name type="synonym">Cladosporium fulvum</name>
    <dbReference type="NCBI Taxonomy" id="5499"/>
    <lineage>
        <taxon>Eukaryota</taxon>
        <taxon>Fungi</taxon>
        <taxon>Dikarya</taxon>
        <taxon>Ascomycota</taxon>
        <taxon>Pezizomycotina</taxon>
        <taxon>Dothideomycetes</taxon>
        <taxon>Dothideomycetidae</taxon>
        <taxon>Mycosphaerellales</taxon>
        <taxon>Mycosphaerellaceae</taxon>
        <taxon>Fulvia</taxon>
    </lineage>
</organism>
<keyword evidence="3" id="KW-1185">Reference proteome</keyword>
<dbReference type="Proteomes" id="UP000756132">
    <property type="component" value="Chromosome 3"/>
</dbReference>
<protein>
    <submittedName>
        <fullName evidence="2">Uncharacterized protein</fullName>
    </submittedName>
</protein>
<gene>
    <name evidence="2" type="ORF">CLAFUR5_08121</name>
</gene>
<evidence type="ECO:0000313" key="3">
    <source>
        <dbReference type="Proteomes" id="UP000756132"/>
    </source>
</evidence>
<name>A0A9Q8LDG6_PASFU</name>
<feature type="region of interest" description="Disordered" evidence="1">
    <location>
        <begin position="55"/>
        <end position="84"/>
    </location>
</feature>
<reference evidence="2" key="2">
    <citation type="journal article" date="2022" name="Microb. Genom.">
        <title>A chromosome-scale genome assembly of the tomato pathogen Cladosporium fulvum reveals a compartmentalized genome architecture and the presence of a dispensable chromosome.</title>
        <authorList>
            <person name="Zaccaron A.Z."/>
            <person name="Chen L.H."/>
            <person name="Samaras A."/>
            <person name="Stergiopoulos I."/>
        </authorList>
    </citation>
    <scope>NUCLEOTIDE SEQUENCE</scope>
    <source>
        <strain evidence="2">Race5_Kim</strain>
    </source>
</reference>
<sequence length="271" mass="30373">MNKCENRCDYCPGKKDSAGGLYANAKQLRSHVMNVHIQKDIDYGHITLTNAFASSKKKKASTVPKDLEDSDSPGQPAARKKSTGALMPFNAAESVLNNTHRALRLHENDRENFRNLVHAHLKETTDLDTLVNHPKASRRVLLTETVNDFLVTRAPWLWRPLIGSRKHLSQKEDLVVWGGADGGARNRVTGPIGSVDTIMVRQRRRHWTDHNPGLELTDQMMKVESDLGLWTLGYFMALIDLLANGEEIDGEEEASDEDALMAKILKEKNEA</sequence>
<evidence type="ECO:0000313" key="2">
    <source>
        <dbReference type="EMBL" id="UJO15531.1"/>
    </source>
</evidence>